<name>A0A179BIY6_ACIFR</name>
<comment type="caution">
    <text evidence="2">The sequence shown here is derived from an EMBL/GenBank/DDBJ whole genome shotgun (WGS) entry which is preliminary data.</text>
</comment>
<keyword evidence="1" id="KW-0472">Membrane</keyword>
<sequence>MFWRNVMIYTYIILVSLIIVAEQIYFNIFHDRIVFSIFSLLSVFSLTFAFRNLIGEGYGHGNLNVVLAVVTMFVFIKALLTSVIKKHKSKNGIGDIK</sequence>
<evidence type="ECO:0000313" key="3">
    <source>
        <dbReference type="Proteomes" id="UP000078302"/>
    </source>
</evidence>
<evidence type="ECO:0000313" key="2">
    <source>
        <dbReference type="EMBL" id="OAP91245.1"/>
    </source>
</evidence>
<keyword evidence="1" id="KW-0812">Transmembrane</keyword>
<evidence type="ECO:0000256" key="1">
    <source>
        <dbReference type="SAM" id="Phobius"/>
    </source>
</evidence>
<feature type="transmembrane region" description="Helical" evidence="1">
    <location>
        <begin position="33"/>
        <end position="50"/>
    </location>
</feature>
<accession>A0A179BIY6</accession>
<dbReference type="EMBL" id="LVXZ01000094">
    <property type="protein sequence ID" value="OAP91245.1"/>
    <property type="molecule type" value="Genomic_DNA"/>
</dbReference>
<gene>
    <name evidence="2" type="ORF">A4H96_07825</name>
</gene>
<keyword evidence="3" id="KW-1185">Reference proteome</keyword>
<feature type="transmembrane region" description="Helical" evidence="1">
    <location>
        <begin position="62"/>
        <end position="80"/>
    </location>
</feature>
<proteinExistence type="predicted"/>
<dbReference type="AlphaFoldDB" id="A0A179BIY6"/>
<feature type="transmembrane region" description="Helical" evidence="1">
    <location>
        <begin position="6"/>
        <end position="26"/>
    </location>
</feature>
<dbReference type="Proteomes" id="UP000078302">
    <property type="component" value="Unassembled WGS sequence"/>
</dbReference>
<protein>
    <submittedName>
        <fullName evidence="2">Uncharacterized protein</fullName>
    </submittedName>
</protein>
<reference evidence="2 3" key="1">
    <citation type="submission" date="2016-04" db="EMBL/GenBank/DDBJ databases">
        <title>Acidithiobacillus ferrooxidans genome sequencing and assembly.</title>
        <authorList>
            <person name="Zhou Z."/>
        </authorList>
    </citation>
    <scope>NUCLEOTIDE SEQUENCE [LARGE SCALE GENOMIC DNA]</scope>
    <source>
        <strain evidence="2 3">BY0502</strain>
    </source>
</reference>
<keyword evidence="1" id="KW-1133">Transmembrane helix</keyword>
<organism evidence="2 3">
    <name type="scientific">Acidithiobacillus ferrooxidans</name>
    <name type="common">Thiobacillus ferrooxidans</name>
    <dbReference type="NCBI Taxonomy" id="920"/>
    <lineage>
        <taxon>Bacteria</taxon>
        <taxon>Pseudomonadati</taxon>
        <taxon>Pseudomonadota</taxon>
        <taxon>Acidithiobacillia</taxon>
        <taxon>Acidithiobacillales</taxon>
        <taxon>Acidithiobacillaceae</taxon>
        <taxon>Acidithiobacillus</taxon>
    </lineage>
</organism>